<organism evidence="1">
    <name type="scientific">marine sediment metagenome</name>
    <dbReference type="NCBI Taxonomy" id="412755"/>
    <lineage>
        <taxon>unclassified sequences</taxon>
        <taxon>metagenomes</taxon>
        <taxon>ecological metagenomes</taxon>
    </lineage>
</organism>
<evidence type="ECO:0000313" key="1">
    <source>
        <dbReference type="EMBL" id="KKL46278.1"/>
    </source>
</evidence>
<dbReference type="AlphaFoldDB" id="A0A0F9CA79"/>
<dbReference type="EMBL" id="LAZR01034091">
    <property type="protein sequence ID" value="KKL46278.1"/>
    <property type="molecule type" value="Genomic_DNA"/>
</dbReference>
<sequence>MDYKTLDAKLTGRCKHSRKLANNTWAERRPPPRGADEFPDEIAIRLHNTDVLTFYADGRVRYDSGGWKTVTTKDRMNTYGLWPVYPERGRWYIRVKGHEYVYADGMTIGPRGGVTGAKRRVTASEPHDKV</sequence>
<gene>
    <name evidence="1" type="ORF">LCGC14_2347120</name>
</gene>
<feature type="non-terminal residue" evidence="1">
    <location>
        <position position="130"/>
    </location>
</feature>
<accession>A0A0F9CA79</accession>
<comment type="caution">
    <text evidence="1">The sequence shown here is derived from an EMBL/GenBank/DDBJ whole genome shotgun (WGS) entry which is preliminary data.</text>
</comment>
<reference evidence="1" key="1">
    <citation type="journal article" date="2015" name="Nature">
        <title>Complex archaea that bridge the gap between prokaryotes and eukaryotes.</title>
        <authorList>
            <person name="Spang A."/>
            <person name="Saw J.H."/>
            <person name="Jorgensen S.L."/>
            <person name="Zaremba-Niedzwiedzka K."/>
            <person name="Martijn J."/>
            <person name="Lind A.E."/>
            <person name="van Eijk R."/>
            <person name="Schleper C."/>
            <person name="Guy L."/>
            <person name="Ettema T.J."/>
        </authorList>
    </citation>
    <scope>NUCLEOTIDE SEQUENCE</scope>
</reference>
<proteinExistence type="predicted"/>
<protein>
    <submittedName>
        <fullName evidence="1">Uncharacterized protein</fullName>
    </submittedName>
</protein>
<name>A0A0F9CA79_9ZZZZ</name>